<dbReference type="EMBL" id="QAOQ01000001">
    <property type="protein sequence ID" value="PTR01225.1"/>
    <property type="molecule type" value="Genomic_DNA"/>
</dbReference>
<sequence length="344" mass="37443">MKKIILICLVLTVLATLVRAQQKPQYTQYVFNNYLLNPAVTGIENYVDLKAGYRSQWTGLEGAPVTSYLTINAPIGDRFVQGDASAMPGGSDNNPMGRLYTQEYMASEPHHGIGFMVVSDKTGPITQTNLDATYAYHIGLSEKLNLALGVSAGVNHISLNTAEITLPDSQIDPAIANGNNSQWKPDLGAGIWAYSSNYYLGASVQQLLPQNLYFNEGGASANTSLVKSQTVPHYFFTAGLKLFLSDDVTLMPSVLVKVIQPVPTTFDANLKMGFRDIFWVGGSYRKDDSFGALAGININSSINVGYSYDMTTSALKTVSNGTHELVIGILLNNRYKVRCPTHSF</sequence>
<accession>A0A2T5JFN7</accession>
<gene>
    <name evidence="2" type="ORF">C8P68_101459</name>
</gene>
<proteinExistence type="predicted"/>
<protein>
    <submittedName>
        <fullName evidence="2">Type IX secretion system PorP/SprF family membrane protein</fullName>
    </submittedName>
</protein>
<evidence type="ECO:0000313" key="3">
    <source>
        <dbReference type="Proteomes" id="UP000244168"/>
    </source>
</evidence>
<keyword evidence="3" id="KW-1185">Reference proteome</keyword>
<comment type="caution">
    <text evidence="2">The sequence shown here is derived from an EMBL/GenBank/DDBJ whole genome shotgun (WGS) entry which is preliminary data.</text>
</comment>
<feature type="chain" id="PRO_5015412503" evidence="1">
    <location>
        <begin position="21"/>
        <end position="344"/>
    </location>
</feature>
<keyword evidence="1" id="KW-0732">Signal</keyword>
<name>A0A2T5JFN7_9SPHI</name>
<reference evidence="2 3" key="1">
    <citation type="submission" date="2018-04" db="EMBL/GenBank/DDBJ databases">
        <title>Genomic Encyclopedia of Archaeal and Bacterial Type Strains, Phase II (KMG-II): from individual species to whole genera.</title>
        <authorList>
            <person name="Goeker M."/>
        </authorList>
    </citation>
    <scope>NUCLEOTIDE SEQUENCE [LARGE SCALE GENOMIC DNA]</scope>
    <source>
        <strain evidence="2 3">DSM 26809</strain>
    </source>
</reference>
<dbReference type="RefSeq" id="WP_107826631.1">
    <property type="nucleotide sequence ID" value="NZ_CP160205.1"/>
</dbReference>
<dbReference type="Proteomes" id="UP000244168">
    <property type="component" value="Unassembled WGS sequence"/>
</dbReference>
<organism evidence="2 3">
    <name type="scientific">Mucilaginibacter yixingensis</name>
    <dbReference type="NCBI Taxonomy" id="1295612"/>
    <lineage>
        <taxon>Bacteria</taxon>
        <taxon>Pseudomonadati</taxon>
        <taxon>Bacteroidota</taxon>
        <taxon>Sphingobacteriia</taxon>
        <taxon>Sphingobacteriales</taxon>
        <taxon>Sphingobacteriaceae</taxon>
        <taxon>Mucilaginibacter</taxon>
    </lineage>
</organism>
<dbReference type="Pfam" id="PF11751">
    <property type="entry name" value="PorP_SprF"/>
    <property type="match status" value="1"/>
</dbReference>
<evidence type="ECO:0000313" key="2">
    <source>
        <dbReference type="EMBL" id="PTR01225.1"/>
    </source>
</evidence>
<dbReference type="InterPro" id="IPR019861">
    <property type="entry name" value="PorP/SprF_Bacteroidetes"/>
</dbReference>
<dbReference type="OrthoDB" id="1493187at2"/>
<dbReference type="NCBIfam" id="TIGR03519">
    <property type="entry name" value="T9SS_PorP_fam"/>
    <property type="match status" value="1"/>
</dbReference>
<dbReference type="AlphaFoldDB" id="A0A2T5JFN7"/>
<feature type="signal peptide" evidence="1">
    <location>
        <begin position="1"/>
        <end position="20"/>
    </location>
</feature>
<evidence type="ECO:0000256" key="1">
    <source>
        <dbReference type="SAM" id="SignalP"/>
    </source>
</evidence>